<dbReference type="GO" id="GO:0005739">
    <property type="term" value="C:mitochondrion"/>
    <property type="evidence" value="ECO:0007669"/>
    <property type="project" value="UniProtKB-SubCell"/>
</dbReference>
<dbReference type="Proteomes" id="UP000593566">
    <property type="component" value="Unassembled WGS sequence"/>
</dbReference>
<dbReference type="Gene3D" id="3.90.1300.10">
    <property type="entry name" value="Amidase signature (AS) domain"/>
    <property type="match status" value="1"/>
</dbReference>
<evidence type="ECO:0000256" key="6">
    <source>
        <dbReference type="ARBA" id="ARBA00022857"/>
    </source>
</evidence>
<comment type="subcellular location">
    <subcellularLocation>
        <location evidence="10">Cytoplasm</location>
    </subcellularLocation>
    <subcellularLocation>
        <location evidence="10">Mitochondrion</location>
    </subcellularLocation>
</comment>
<evidence type="ECO:0000313" key="13">
    <source>
        <dbReference type="Proteomes" id="UP000593566"/>
    </source>
</evidence>
<evidence type="ECO:0000256" key="3">
    <source>
        <dbReference type="ARBA" id="ARBA00012228"/>
    </source>
</evidence>
<feature type="binding site" evidence="10">
    <location>
        <position position="156"/>
    </location>
    <ligand>
        <name>(6S)-NADPHX</name>
        <dbReference type="ChEBI" id="CHEBI:64076"/>
    </ligand>
</feature>
<keyword evidence="4 10" id="KW-0479">Metal-binding</keyword>
<proteinExistence type="inferred from homology"/>
<dbReference type="RefSeq" id="XP_037154243.1">
    <property type="nucleotide sequence ID" value="XM_037300395.1"/>
</dbReference>
<keyword evidence="10" id="KW-0496">Mitochondrion</keyword>
<feature type="binding site" evidence="10">
    <location>
        <position position="62"/>
    </location>
    <ligand>
        <name>K(+)</name>
        <dbReference type="ChEBI" id="CHEBI:29103"/>
    </ligand>
</feature>
<dbReference type="AlphaFoldDB" id="A0A8H6CLN2"/>
<dbReference type="PANTHER" id="PTHR42678:SF5">
    <property type="entry name" value="GLUTAMYL-TRNA(GLN) AMIDOTRANSFERASE SUBUNIT A"/>
    <property type="match status" value="1"/>
</dbReference>
<reference evidence="12 13" key="1">
    <citation type="journal article" date="2020" name="Genomics">
        <title>Complete, high-quality genomes from long-read metagenomic sequencing of two wolf lichen thalli reveals enigmatic genome architecture.</title>
        <authorList>
            <person name="McKenzie S.K."/>
            <person name="Walston R.F."/>
            <person name="Allen J.L."/>
        </authorList>
    </citation>
    <scope>NUCLEOTIDE SEQUENCE [LARGE SCALE GENOMIC DNA]</scope>
    <source>
        <strain evidence="12">WasteWater1</strain>
    </source>
</reference>
<comment type="catalytic activity">
    <reaction evidence="2 10">
        <text>(6R)-NADPHX = (6S)-NADPHX</text>
        <dbReference type="Rhea" id="RHEA:32227"/>
        <dbReference type="ChEBI" id="CHEBI:64076"/>
        <dbReference type="ChEBI" id="CHEBI:64077"/>
        <dbReference type="EC" id="5.1.99.6"/>
    </reaction>
</comment>
<keyword evidence="8 10" id="KW-0520">NAD</keyword>
<dbReference type="PROSITE" id="PS51385">
    <property type="entry name" value="YJEF_N"/>
    <property type="match status" value="1"/>
</dbReference>
<evidence type="ECO:0000256" key="1">
    <source>
        <dbReference type="ARBA" id="ARBA00000013"/>
    </source>
</evidence>
<evidence type="ECO:0000256" key="5">
    <source>
        <dbReference type="ARBA" id="ARBA00022741"/>
    </source>
</evidence>
<dbReference type="SUPFAM" id="SSF64153">
    <property type="entry name" value="YjeF N-terminal domain-like"/>
    <property type="match status" value="1"/>
</dbReference>
<keyword evidence="10" id="KW-0963">Cytoplasm</keyword>
<name>A0A8H6CLN2_9LECA</name>
<dbReference type="Pfam" id="PF03853">
    <property type="entry name" value="YjeF_N"/>
    <property type="match status" value="1"/>
</dbReference>
<feature type="binding site" evidence="10">
    <location>
        <begin position="127"/>
        <end position="133"/>
    </location>
    <ligand>
        <name>(6S)-NADPHX</name>
        <dbReference type="ChEBI" id="CHEBI:64076"/>
    </ligand>
</feature>
<keyword evidence="5 10" id="KW-0547">Nucleotide-binding</keyword>
<comment type="similarity">
    <text evidence="10">Belongs to the NnrE/AIBP family.</text>
</comment>
<dbReference type="InterPro" id="IPR004443">
    <property type="entry name" value="YjeF_N_dom"/>
</dbReference>
<feature type="binding site" evidence="10">
    <location>
        <position position="123"/>
    </location>
    <ligand>
        <name>K(+)</name>
        <dbReference type="ChEBI" id="CHEBI:29103"/>
    </ligand>
</feature>
<keyword evidence="13" id="KW-1185">Reference proteome</keyword>
<feature type="binding site" evidence="10">
    <location>
        <position position="159"/>
    </location>
    <ligand>
        <name>K(+)</name>
        <dbReference type="ChEBI" id="CHEBI:29103"/>
    </ligand>
</feature>
<evidence type="ECO:0000256" key="9">
    <source>
        <dbReference type="ARBA" id="ARBA00023235"/>
    </source>
</evidence>
<evidence type="ECO:0000256" key="2">
    <source>
        <dbReference type="ARBA" id="ARBA00000909"/>
    </source>
</evidence>
<dbReference type="InterPro" id="IPR023631">
    <property type="entry name" value="Amidase_dom"/>
</dbReference>
<comment type="caution">
    <text evidence="10">Lacks conserved residue(s) required for the propagation of feature annotation.</text>
</comment>
<evidence type="ECO:0000256" key="4">
    <source>
        <dbReference type="ARBA" id="ARBA00022723"/>
    </source>
</evidence>
<comment type="caution">
    <text evidence="12">The sequence shown here is derived from an EMBL/GenBank/DDBJ whole genome shotgun (WGS) entry which is preliminary data.</text>
</comment>
<dbReference type="SUPFAM" id="SSF75304">
    <property type="entry name" value="Amidase signature (AS) enzymes"/>
    <property type="match status" value="1"/>
</dbReference>
<evidence type="ECO:0000256" key="8">
    <source>
        <dbReference type="ARBA" id="ARBA00023027"/>
    </source>
</evidence>
<keyword evidence="6" id="KW-0521">NADP</keyword>
<organism evidence="12 13">
    <name type="scientific">Letharia lupina</name>
    <dbReference type="NCBI Taxonomy" id="560253"/>
    <lineage>
        <taxon>Eukaryota</taxon>
        <taxon>Fungi</taxon>
        <taxon>Dikarya</taxon>
        <taxon>Ascomycota</taxon>
        <taxon>Pezizomycotina</taxon>
        <taxon>Lecanoromycetes</taxon>
        <taxon>OSLEUM clade</taxon>
        <taxon>Lecanoromycetidae</taxon>
        <taxon>Lecanorales</taxon>
        <taxon>Lecanorineae</taxon>
        <taxon>Parmeliaceae</taxon>
        <taxon>Letharia</taxon>
    </lineage>
</organism>
<keyword evidence="9 10" id="KW-0413">Isomerase</keyword>
<accession>A0A8H6CLN2</accession>
<dbReference type="InterPro" id="IPR036928">
    <property type="entry name" value="AS_sf"/>
</dbReference>
<evidence type="ECO:0000259" key="11">
    <source>
        <dbReference type="PROSITE" id="PS51385"/>
    </source>
</evidence>
<dbReference type="HAMAP" id="MF_01966">
    <property type="entry name" value="NADHX_epimerase"/>
    <property type="match status" value="1"/>
</dbReference>
<protein>
    <recommendedName>
        <fullName evidence="3 10">NAD(P)H-hydrate epimerase</fullName>
        <ecNumber evidence="3 10">5.1.99.6</ecNumber>
    </recommendedName>
    <alternativeName>
        <fullName evidence="10">NAD(P)HX epimerase</fullName>
    </alternativeName>
</protein>
<dbReference type="GeneID" id="59337929"/>
<sequence>MALRTLNAKNAGALDKDLMSIGAFSLDQLMELAGLSVSQAVYRVHPPSNGRKILVACGPGNNGGDGLVAARHLWHYGYQPTIFYPKQSKSDLYERLATQLKNLDVPFTEDFNGSLKTTDHVVDAIFGFSFSGEVRDPFKDPIIAMETTKVPVLSVDAPSSWSIEDGPPASGPGAKFHPATLISLTAPKPLVKHFTGTHFVGGRFIPQSVAEKYDLDIPDYQGVDQIAEIGGTGTEAKKEKVVGLAERQGYDVRESTIEAVHNALYSDLTSCRSLVESFIARIEAYNPTINAIITLNPNALSIADEKDYALAAGNATGALFCIPVLVKDNYDTSDMNTTGGCLDLANSQPTVDAAVVTALKNAGAIILGKTNLHELALEGLTVSSLGGQTVNPYDHTRTPGGSSGGTGAAVAASFAVFGTGTDTVNSLRSPASANSLFSVRPTRGLISRAGIIPISFTQDAIGPIARIVDDLAVALTVMASVGYDPDDNATALIPFSSVGQDYSAALYGGSLKGMRFGLVEGFFNRTASNETTPVNQVFNGVNATLTNAGATVVTITSNIFNSTAISNAFDTQRFEYRQEMDTYLSRASLQGTHPSTLAELYSSGKYLVIPSQYSYVDTSLVSSTDNITYAGIKLGIQNLTVALENTFKAHSLDALIYPEQANLVVKIGSPSQSGRNGILAAVTGFPVVTVPAGFSPSTADAPVGIPIGMEILGMPWTEARLLNTAKLIAEVKRVRRMPKGTEAAVESVRLGEVPKIVPDTRDIPRAYPVGIL</sequence>
<dbReference type="Gene3D" id="3.40.50.10260">
    <property type="entry name" value="YjeF N-terminal domain"/>
    <property type="match status" value="1"/>
</dbReference>
<dbReference type="EMBL" id="JACCJB010000007">
    <property type="protein sequence ID" value="KAF6225534.1"/>
    <property type="molecule type" value="Genomic_DNA"/>
</dbReference>
<dbReference type="NCBIfam" id="TIGR00197">
    <property type="entry name" value="yjeF_nterm"/>
    <property type="match status" value="1"/>
</dbReference>
<evidence type="ECO:0000313" key="12">
    <source>
        <dbReference type="EMBL" id="KAF6225534.1"/>
    </source>
</evidence>
<comment type="cofactor">
    <cofactor evidence="10">
        <name>K(+)</name>
        <dbReference type="ChEBI" id="CHEBI:29103"/>
    </cofactor>
    <text evidence="10">Binds 1 potassium ion per subunit.</text>
</comment>
<keyword evidence="7 10" id="KW-0630">Potassium</keyword>
<dbReference type="GO" id="GO:0052856">
    <property type="term" value="F:NAD(P)HX epimerase activity"/>
    <property type="evidence" value="ECO:0007669"/>
    <property type="project" value="UniProtKB-UniRule"/>
</dbReference>
<dbReference type="FunFam" id="3.40.50.10260:FF:000005">
    <property type="entry name" value="NAD(P)H-hydrate epimerase"/>
    <property type="match status" value="1"/>
</dbReference>
<feature type="binding site" evidence="10">
    <location>
        <begin position="61"/>
        <end position="65"/>
    </location>
    <ligand>
        <name>(6S)-NADPHX</name>
        <dbReference type="ChEBI" id="CHEBI:64076"/>
    </ligand>
</feature>
<comment type="function">
    <text evidence="10">Catalyzes the epimerization of the S- and R-forms of NAD(P)HX, a damaged form of NAD(P)H that is a result of enzymatic or heat-dependent hydration. This is a prerequisite for the S-specific NAD(P)H-hydrate dehydratase to allow the repair of both epimers of NAD(P)HX.</text>
</comment>
<gene>
    <name evidence="12" type="ORF">HO133_009534</name>
</gene>
<dbReference type="GO" id="GO:0000166">
    <property type="term" value="F:nucleotide binding"/>
    <property type="evidence" value="ECO:0007669"/>
    <property type="project" value="UniProtKB-KW"/>
</dbReference>
<dbReference type="EC" id="5.1.99.6" evidence="3 10"/>
<evidence type="ECO:0000256" key="10">
    <source>
        <dbReference type="HAMAP-Rule" id="MF_03159"/>
    </source>
</evidence>
<dbReference type="InterPro" id="IPR036652">
    <property type="entry name" value="YjeF_N_dom_sf"/>
</dbReference>
<evidence type="ECO:0000256" key="7">
    <source>
        <dbReference type="ARBA" id="ARBA00022958"/>
    </source>
</evidence>
<dbReference type="PANTHER" id="PTHR42678">
    <property type="entry name" value="AMIDASE"/>
    <property type="match status" value="1"/>
</dbReference>
<dbReference type="Pfam" id="PF01425">
    <property type="entry name" value="Amidase"/>
    <property type="match status" value="1"/>
</dbReference>
<dbReference type="GO" id="GO:0046872">
    <property type="term" value="F:metal ion binding"/>
    <property type="evidence" value="ECO:0007669"/>
    <property type="project" value="UniProtKB-KW"/>
</dbReference>
<feature type="domain" description="YjeF N-terminal" evidence="11">
    <location>
        <begin position="11"/>
        <end position="217"/>
    </location>
</feature>
<comment type="catalytic activity">
    <reaction evidence="1 10">
        <text>(6R)-NADHX = (6S)-NADHX</text>
        <dbReference type="Rhea" id="RHEA:32215"/>
        <dbReference type="ChEBI" id="CHEBI:64074"/>
        <dbReference type="ChEBI" id="CHEBI:64075"/>
        <dbReference type="EC" id="5.1.99.6"/>
    </reaction>
</comment>